<dbReference type="InterPro" id="IPR024590">
    <property type="entry name" value="HrpA_C"/>
</dbReference>
<dbReference type="InterPro" id="IPR003593">
    <property type="entry name" value="AAA+_ATPase"/>
</dbReference>
<dbReference type="PATRIC" id="fig|946483.4.peg.404"/>
<keyword evidence="9" id="KW-1185">Reference proteome</keyword>
<dbReference type="GO" id="GO:0003723">
    <property type="term" value="F:RNA binding"/>
    <property type="evidence" value="ECO:0007669"/>
    <property type="project" value="TreeGrafter"/>
</dbReference>
<evidence type="ECO:0000256" key="2">
    <source>
        <dbReference type="ARBA" id="ARBA00022801"/>
    </source>
</evidence>
<dbReference type="STRING" id="946483.Cenrod_0398"/>
<dbReference type="Gene3D" id="1.20.120.1080">
    <property type="match status" value="1"/>
</dbReference>
<evidence type="ECO:0000256" key="1">
    <source>
        <dbReference type="ARBA" id="ARBA00022741"/>
    </source>
</evidence>
<dbReference type="InterPro" id="IPR007502">
    <property type="entry name" value="Helicase-assoc_dom"/>
</dbReference>
<feature type="domain" description="Helicase ATP-binding" evidence="6">
    <location>
        <begin position="1"/>
        <end position="169"/>
    </location>
</feature>
<keyword evidence="1" id="KW-0547">Nucleotide-binding</keyword>
<keyword evidence="2" id="KW-0378">Hydrolase</keyword>
<feature type="compositionally biased region" description="Low complexity" evidence="5">
    <location>
        <begin position="971"/>
        <end position="988"/>
    </location>
</feature>
<dbReference type="InterPro" id="IPR011709">
    <property type="entry name" value="DEAD-box_helicase_OB_fold"/>
</dbReference>
<dbReference type="Gene3D" id="3.40.50.300">
    <property type="entry name" value="P-loop containing nucleotide triphosphate hydrolases"/>
    <property type="match status" value="2"/>
</dbReference>
<keyword evidence="3 8" id="KW-0347">Helicase</keyword>
<reference evidence="8 9" key="1">
    <citation type="journal article" date="2013" name="Genome Biol.">
        <title>Genomic analysis reveals key aspects of prokaryotic symbiosis in the phototrophic consortium "Chlorochromatium aggregatum".</title>
        <authorList>
            <person name="Liu Z."/>
            <person name="Muller J."/>
            <person name="Li T."/>
            <person name="Alvey R.M."/>
            <person name="Vogl K."/>
            <person name="Frigaard N.U."/>
            <person name="Rockwell N.C."/>
            <person name="Boyd E.S."/>
            <person name="Tomsho L.P."/>
            <person name="Schuster S.C."/>
            <person name="Henke P."/>
            <person name="Rohde M."/>
            <person name="Overmann J."/>
            <person name="Bryant D.A."/>
        </authorList>
    </citation>
    <scope>NUCLEOTIDE SEQUENCE [LARGE SCALE GENOMIC DNA]</scope>
    <source>
        <strain evidence="8">CR</strain>
    </source>
</reference>
<accession>U5N5I2</accession>
<organism evidence="8 9">
    <name type="scientific">Candidatus Symbiobacter mobilis CR</name>
    <dbReference type="NCBI Taxonomy" id="946483"/>
    <lineage>
        <taxon>Bacteria</taxon>
        <taxon>Pseudomonadati</taxon>
        <taxon>Pseudomonadota</taxon>
        <taxon>Betaproteobacteria</taxon>
        <taxon>Burkholderiales</taxon>
        <taxon>Comamonadaceae</taxon>
    </lineage>
</organism>
<evidence type="ECO:0000256" key="4">
    <source>
        <dbReference type="ARBA" id="ARBA00022840"/>
    </source>
</evidence>
<dbReference type="GO" id="GO:0016787">
    <property type="term" value="F:hydrolase activity"/>
    <property type="evidence" value="ECO:0007669"/>
    <property type="project" value="UniProtKB-KW"/>
</dbReference>
<name>U5N5I2_9BURK</name>
<dbReference type="Pfam" id="PF11898">
    <property type="entry name" value="DUF3418"/>
    <property type="match status" value="1"/>
</dbReference>
<feature type="region of interest" description="Disordered" evidence="5">
    <location>
        <begin position="956"/>
        <end position="988"/>
    </location>
</feature>
<dbReference type="eggNOG" id="COG1643">
    <property type="taxonomic scope" value="Bacteria"/>
</dbReference>
<dbReference type="GO" id="GO:0003724">
    <property type="term" value="F:RNA helicase activity"/>
    <property type="evidence" value="ECO:0007669"/>
    <property type="project" value="InterPro"/>
</dbReference>
<dbReference type="InterPro" id="IPR011545">
    <property type="entry name" value="DEAD/DEAH_box_helicase_dom"/>
</dbReference>
<evidence type="ECO:0000259" key="6">
    <source>
        <dbReference type="PROSITE" id="PS51192"/>
    </source>
</evidence>
<dbReference type="FunFam" id="1.20.120.1080:FF:000005">
    <property type="entry name" value="ATP-dependent helicase HrpA"/>
    <property type="match status" value="1"/>
</dbReference>
<dbReference type="EMBL" id="CP004885">
    <property type="protein sequence ID" value="AGX86520.1"/>
    <property type="molecule type" value="Genomic_DNA"/>
</dbReference>
<evidence type="ECO:0000259" key="7">
    <source>
        <dbReference type="PROSITE" id="PS51194"/>
    </source>
</evidence>
<dbReference type="SMART" id="SM00490">
    <property type="entry name" value="HELICc"/>
    <property type="match status" value="1"/>
</dbReference>
<feature type="domain" description="Helicase C-terminal" evidence="7">
    <location>
        <begin position="207"/>
        <end position="377"/>
    </location>
</feature>
<dbReference type="InterPro" id="IPR001650">
    <property type="entry name" value="Helicase_C-like"/>
</dbReference>
<dbReference type="PANTHER" id="PTHR18934">
    <property type="entry name" value="ATP-DEPENDENT RNA HELICASE"/>
    <property type="match status" value="1"/>
</dbReference>
<dbReference type="InterPro" id="IPR027417">
    <property type="entry name" value="P-loop_NTPase"/>
</dbReference>
<dbReference type="HOGENOM" id="CLU_001832_3_3_4"/>
<dbReference type="CDD" id="cd18791">
    <property type="entry name" value="SF2_C_RHA"/>
    <property type="match status" value="1"/>
</dbReference>
<evidence type="ECO:0000256" key="3">
    <source>
        <dbReference type="ARBA" id="ARBA00022806"/>
    </source>
</evidence>
<dbReference type="Proteomes" id="UP000017184">
    <property type="component" value="Chromosome"/>
</dbReference>
<dbReference type="InterPro" id="IPR010222">
    <property type="entry name" value="RNA_helicase_HrpA"/>
</dbReference>
<dbReference type="InterPro" id="IPR014001">
    <property type="entry name" value="Helicase_ATP-bd"/>
</dbReference>
<dbReference type="PROSITE" id="PS51192">
    <property type="entry name" value="HELICASE_ATP_BIND_1"/>
    <property type="match status" value="1"/>
</dbReference>
<dbReference type="KEGG" id="cbx:Cenrod_0398"/>
<dbReference type="SMART" id="SM00382">
    <property type="entry name" value="AAA"/>
    <property type="match status" value="1"/>
</dbReference>
<evidence type="ECO:0000256" key="5">
    <source>
        <dbReference type="SAM" id="MobiDB-lite"/>
    </source>
</evidence>
<dbReference type="SUPFAM" id="SSF52540">
    <property type="entry name" value="P-loop containing nucleoside triphosphate hydrolases"/>
    <property type="match status" value="1"/>
</dbReference>
<dbReference type="NCBIfam" id="TIGR01967">
    <property type="entry name" value="DEAH_box_HrpA"/>
    <property type="match status" value="1"/>
</dbReference>
<dbReference type="Pfam" id="PF00270">
    <property type="entry name" value="DEAD"/>
    <property type="match status" value="1"/>
</dbReference>
<dbReference type="SMART" id="SM00487">
    <property type="entry name" value="DEXDc"/>
    <property type="match status" value="1"/>
</dbReference>
<keyword evidence="4" id="KW-0067">ATP-binding</keyword>
<dbReference type="PANTHER" id="PTHR18934:SF99">
    <property type="entry name" value="ATP-DEPENDENT RNA HELICASE DHX37-RELATED"/>
    <property type="match status" value="1"/>
</dbReference>
<dbReference type="Pfam" id="PF07717">
    <property type="entry name" value="OB_NTP_bind"/>
    <property type="match status" value="1"/>
</dbReference>
<sequence>MAAIQAHQVVVVCGETGSGKTTQLPKMAMALGRGQQSHGKRQRIGHTQPRRIAASSIARRIASELDTTVGQIVGYQVRFADRVGKDTILKLMTDGILLAETQSDPLLRAYDTLLIDEAHERTLNIDFLLGYLRRILPQRPDLKVIVTSATLDAQRFAEHFALSPPGGGALIPAPVITVPGRSFAVEYRYRPFTSTKDHDWTDAIADAVDELWAPIHQAGDILVFLPGEREIREASDHLRAYVARKPIWGHTEVLPLYSRMGSDEQDRIFCEHHHRRIVLATNVAETSLTVPGIRHVIDIGTARVKRYSYRNKVEQLLVEPISQAAAMQRAGRCGRVADGVCIRLYDEASLLQRPRYTDPEMLRSSLASVILRMKSLGLGAVEDFPFLDQPSGRSIADGYQLLQELGAVDERNALTDTGRTLAKLPLDPRVGRILLEAQSRQALAEVLVIASALSVQDVRERPAHAAPAADRAHARFDDERSEFTGYLTLWHWLHEQRGDGKTRHKLSQRKYEQLLREHFLHTRRVREWIDVHSQLLTVATEHRWLLSTSPASYEQIHLSLLAGFLGNLGVKLTKDKDAGSYLGARGIKFLPHPGARLRKKPGSWIVAAELMETTKLYARTLATIDPQWIEIVGAHLLQKQVLDPQWDEHSAQVIALERATLYGLVVYSGRKVRYATTDPAGAREIFLREALVAGRWNNTLAFLAANQRLIQDIAKLEHKQRRQDVLVDDEVIFAFYDRHVPQDVCSGSTFESWYRDAVRLNADVLKLTRSELMRHEAASVTSTNYPRYLRLGGVDCAARYLHDPGHPADGMSVDVPVFVLNQVQEARCEWLVPGMLEEKVLALAKTLPQRVRARLVPVPQWAQKTAMELAAPEFFGQGSLLDAVLKKVHTDTSFAVQRSDLRLEAMPAHLLMHFRIMDEHGRVIDQGRCLASLKAAWKDQARSAFQALASLRSTVPTCTAPHTGNDAPRQSTRGTSAPSPSTSSVPTTMDAEIRYTTWAFGELPEMLEVHKKGVQLIGYPALIDAGEFVTIEVFDEAGIAQKKHREGLRRLVALQIGALLKTLDKRLPPSMDRSLFTLLQHKLAAEWGLTKSVEELRPQIMAVAIDRAFLQGPQPTNPEEFQVVLEQGKGRLALVHQEVCKQCLVILEECTIVLRKVRDGAYPTDTLQDIRRQLGHLLHKHFLVETQWEALQHFPRYLRGMALRLDKCKDDPARDQERTKEIWAVESRYWKTVQERGGPTEGRLLDYRWMLEELRIGLFAQELRTAYPVSVKRLEKTWVQIR</sequence>
<evidence type="ECO:0000313" key="9">
    <source>
        <dbReference type="Proteomes" id="UP000017184"/>
    </source>
</evidence>
<dbReference type="Pfam" id="PF04408">
    <property type="entry name" value="WHD_HA2"/>
    <property type="match status" value="1"/>
</dbReference>
<protein>
    <submittedName>
        <fullName evidence="8">ATP-dependent helicase HrpA</fullName>
    </submittedName>
</protein>
<dbReference type="Pfam" id="PF21010">
    <property type="entry name" value="HA2_C"/>
    <property type="match status" value="1"/>
</dbReference>
<dbReference type="GO" id="GO:0005524">
    <property type="term" value="F:ATP binding"/>
    <property type="evidence" value="ECO:0007669"/>
    <property type="project" value="UniProtKB-KW"/>
</dbReference>
<proteinExistence type="predicted"/>
<gene>
    <name evidence="8" type="primary">hrpA</name>
    <name evidence="8" type="ORF">Cenrod_0398</name>
</gene>
<dbReference type="Pfam" id="PF00271">
    <property type="entry name" value="Helicase_C"/>
    <property type="match status" value="1"/>
</dbReference>
<dbReference type="InterPro" id="IPR048333">
    <property type="entry name" value="HA2_WH"/>
</dbReference>
<dbReference type="PROSITE" id="PS51194">
    <property type="entry name" value="HELICASE_CTER"/>
    <property type="match status" value="1"/>
</dbReference>
<dbReference type="SMART" id="SM00847">
    <property type="entry name" value="HA2"/>
    <property type="match status" value="1"/>
</dbReference>
<evidence type="ECO:0000313" key="8">
    <source>
        <dbReference type="EMBL" id="AGX86520.1"/>
    </source>
</evidence>